<sequence>MSLSRNTTAERVDQLSSNLKEQLVEKGNDFVAYSLAVDESTDVTDIAQLSIFIRGVDSTMSITEEFLALRPMRGTTAGQDLYEEVSRCVNDMGLPWGKLVGLTTDGAPAMCGHRRGLVRRIREEMRDKNVTDVRWLSQGKVLQRFFELREEIHLFMESKGKYTTELRDETFLREMSFLCDITSHLNEMNLQLQGWGRVISDLYSTVKAFKTKMSLWETQMRKENLSQFPSCQTMKEKLSTTVFPTAQFTDKLSMLAADFRRRFADFEAQKVGSNCSSILLELMWKAHHQTYKWS</sequence>
<dbReference type="Proteomes" id="UP000424527">
    <property type="component" value="Unassembled WGS sequence"/>
</dbReference>
<evidence type="ECO:0000313" key="2">
    <source>
        <dbReference type="Proteomes" id="UP000424527"/>
    </source>
</evidence>
<dbReference type="PANTHER" id="PTHR45913:SF11">
    <property type="entry name" value="EPM2A-INTERACTING PROTEIN 1"/>
    <property type="match status" value="1"/>
</dbReference>
<dbReference type="InterPro" id="IPR012337">
    <property type="entry name" value="RNaseH-like_sf"/>
</dbReference>
<evidence type="ECO:0000313" key="1">
    <source>
        <dbReference type="EMBL" id="KAE8277793.1"/>
    </source>
</evidence>
<reference evidence="1 2" key="1">
    <citation type="submission" date="2019-07" db="EMBL/GenBank/DDBJ databases">
        <title>Chromosome genome assembly for large yellow croaker.</title>
        <authorList>
            <person name="Xiao S."/>
        </authorList>
    </citation>
    <scope>NUCLEOTIDE SEQUENCE [LARGE SCALE GENOMIC DNA]</scope>
    <source>
        <strain evidence="1">JMULYC20181020</strain>
        <tissue evidence="1">Muscle</tissue>
    </source>
</reference>
<comment type="caution">
    <text evidence="1">The sequence shown here is derived from an EMBL/GenBank/DDBJ whole genome shotgun (WGS) entry which is preliminary data.</text>
</comment>
<dbReference type="AlphaFoldDB" id="A0A6G0HF19"/>
<dbReference type="PANTHER" id="PTHR45913">
    <property type="entry name" value="EPM2A-INTERACTING PROTEIN 1"/>
    <property type="match status" value="1"/>
</dbReference>
<gene>
    <name evidence="1" type="ORF">D5F01_LYC24185</name>
</gene>
<dbReference type="EMBL" id="REGW02000189">
    <property type="protein sequence ID" value="KAE8277793.1"/>
    <property type="molecule type" value="Genomic_DNA"/>
</dbReference>
<organism evidence="1 2">
    <name type="scientific">Larimichthys crocea</name>
    <name type="common">Large yellow croaker</name>
    <name type="synonym">Pseudosciaena crocea</name>
    <dbReference type="NCBI Taxonomy" id="215358"/>
    <lineage>
        <taxon>Eukaryota</taxon>
        <taxon>Metazoa</taxon>
        <taxon>Chordata</taxon>
        <taxon>Craniata</taxon>
        <taxon>Vertebrata</taxon>
        <taxon>Euteleostomi</taxon>
        <taxon>Actinopterygii</taxon>
        <taxon>Neopterygii</taxon>
        <taxon>Teleostei</taxon>
        <taxon>Neoteleostei</taxon>
        <taxon>Acanthomorphata</taxon>
        <taxon>Eupercaria</taxon>
        <taxon>Sciaenidae</taxon>
        <taxon>Larimichthys</taxon>
    </lineage>
</organism>
<accession>A0A6G0HF19</accession>
<proteinExistence type="predicted"/>
<keyword evidence="2" id="KW-1185">Reference proteome</keyword>
<dbReference type="SUPFAM" id="SSF53098">
    <property type="entry name" value="Ribonuclease H-like"/>
    <property type="match status" value="1"/>
</dbReference>
<protein>
    <submittedName>
        <fullName evidence="1">General transcription factor II-I repeat domain-containing protein 2</fullName>
    </submittedName>
</protein>
<name>A0A6G0HF19_LARCR</name>